<protein>
    <submittedName>
        <fullName evidence="1">Carbon-phosphorus lyase complex accessory protein</fullName>
    </submittedName>
</protein>
<reference evidence="1 2" key="1">
    <citation type="journal article" date="2011" name="PLoS Pathog.">
        <title>Dynamic evolution of pathogenicity revealed by sequencing and comparative genomics of 19 Pseudomonas syringae isolates.</title>
        <authorList>
            <person name="Baltrus D.A."/>
            <person name="Nishimura M.T."/>
            <person name="Romanchuk A."/>
            <person name="Chang J.H."/>
            <person name="Mukhtar M.S."/>
            <person name="Cherkis K."/>
            <person name="Roach J."/>
            <person name="Grant S.R."/>
            <person name="Jones C.D."/>
            <person name="Dangl J.L."/>
        </authorList>
    </citation>
    <scope>NUCLEOTIDE SEQUENCE [LARGE SCALE GENOMIC DNA]</scope>
    <source>
        <strain evidence="1 2">1704B</strain>
    </source>
</reference>
<dbReference type="HOGENOM" id="CLU_3244277_0_0_6"/>
<keyword evidence="1" id="KW-0456">Lyase</keyword>
<organism evidence="1 2">
    <name type="scientific">Pseudomonas syringae pv. pisi str. 1704B</name>
    <dbReference type="NCBI Taxonomy" id="629263"/>
    <lineage>
        <taxon>Bacteria</taxon>
        <taxon>Pseudomonadati</taxon>
        <taxon>Pseudomonadota</taxon>
        <taxon>Gammaproteobacteria</taxon>
        <taxon>Pseudomonadales</taxon>
        <taxon>Pseudomonadaceae</taxon>
        <taxon>Pseudomonas</taxon>
        <taxon>Pseudomonas syringae</taxon>
    </lineage>
</organism>
<dbReference type="Proteomes" id="UP000004986">
    <property type="component" value="Unassembled WGS sequence"/>
</dbReference>
<feature type="non-terminal residue" evidence="1">
    <location>
        <position position="1"/>
    </location>
</feature>
<gene>
    <name evidence="1" type="primary">phnP</name>
    <name evidence="1" type="ORF">PSYPI_47096</name>
</gene>
<sequence length="43" mass="4884">TDTVGLPDDTREYLRRAPLNLLVLDCSMPPQPQPPRNHNDLTL</sequence>
<dbReference type="AlphaFoldDB" id="F3GR49"/>
<keyword evidence="2" id="KW-1185">Reference proteome</keyword>
<evidence type="ECO:0000313" key="2">
    <source>
        <dbReference type="Proteomes" id="UP000004986"/>
    </source>
</evidence>
<name>F3GR49_PSESJ</name>
<accession>F3GR49</accession>
<dbReference type="GO" id="GO:0016829">
    <property type="term" value="F:lyase activity"/>
    <property type="evidence" value="ECO:0007669"/>
    <property type="project" value="UniProtKB-KW"/>
</dbReference>
<feature type="non-terminal residue" evidence="1">
    <location>
        <position position="43"/>
    </location>
</feature>
<proteinExistence type="predicted"/>
<dbReference type="EMBL" id="AEAI01004404">
    <property type="protein sequence ID" value="EGH49552.1"/>
    <property type="molecule type" value="Genomic_DNA"/>
</dbReference>
<comment type="caution">
    <text evidence="1">The sequence shown here is derived from an EMBL/GenBank/DDBJ whole genome shotgun (WGS) entry which is preliminary data.</text>
</comment>
<evidence type="ECO:0000313" key="1">
    <source>
        <dbReference type="EMBL" id="EGH49552.1"/>
    </source>
</evidence>